<dbReference type="PANTHER" id="PTHR40448">
    <property type="entry name" value="TWO-COMPONENT SENSOR HISTIDINE KINASE"/>
    <property type="match status" value="1"/>
</dbReference>
<keyword evidence="1" id="KW-0812">Transmembrane</keyword>
<evidence type="ECO:0000256" key="1">
    <source>
        <dbReference type="SAM" id="Phobius"/>
    </source>
</evidence>
<dbReference type="InterPro" id="IPR032834">
    <property type="entry name" value="NatK-like_C"/>
</dbReference>
<gene>
    <name evidence="3" type="ORF">SAMN05661086_03231</name>
</gene>
<dbReference type="GO" id="GO:0042802">
    <property type="term" value="F:identical protein binding"/>
    <property type="evidence" value="ECO:0007669"/>
    <property type="project" value="TreeGrafter"/>
</dbReference>
<evidence type="ECO:0000313" key="4">
    <source>
        <dbReference type="Proteomes" id="UP000199659"/>
    </source>
</evidence>
<keyword evidence="1" id="KW-1133">Transmembrane helix</keyword>
<name>A0A1I6LDC9_9FIRM</name>
<feature type="transmembrane region" description="Helical" evidence="1">
    <location>
        <begin position="62"/>
        <end position="85"/>
    </location>
</feature>
<keyword evidence="4" id="KW-1185">Reference proteome</keyword>
<dbReference type="RefSeq" id="WP_092563079.1">
    <property type="nucleotide sequence ID" value="NZ_FOYZ01000015.1"/>
</dbReference>
<organism evidence="3 4">
    <name type="scientific">Anaeromicropila populeti</name>
    <dbReference type="NCBI Taxonomy" id="37658"/>
    <lineage>
        <taxon>Bacteria</taxon>
        <taxon>Bacillati</taxon>
        <taxon>Bacillota</taxon>
        <taxon>Clostridia</taxon>
        <taxon>Lachnospirales</taxon>
        <taxon>Lachnospiraceae</taxon>
        <taxon>Anaeromicropila</taxon>
    </lineage>
</organism>
<keyword evidence="1" id="KW-0472">Membrane</keyword>
<feature type="transmembrane region" description="Helical" evidence="1">
    <location>
        <begin position="128"/>
        <end position="146"/>
    </location>
</feature>
<dbReference type="Proteomes" id="UP000199659">
    <property type="component" value="Unassembled WGS sequence"/>
</dbReference>
<dbReference type="InterPro" id="IPR036890">
    <property type="entry name" value="HATPase_C_sf"/>
</dbReference>
<feature type="transmembrane region" description="Helical" evidence="1">
    <location>
        <begin position="167"/>
        <end position="185"/>
    </location>
</feature>
<dbReference type="OrthoDB" id="9816523at2"/>
<feature type="transmembrane region" description="Helical" evidence="1">
    <location>
        <begin position="92"/>
        <end position="116"/>
    </location>
</feature>
<dbReference type="STRING" id="37658.SAMN05661086_03231"/>
<protein>
    <submittedName>
        <fullName evidence="3">GHKL domain-containing protein</fullName>
    </submittedName>
</protein>
<dbReference type="EMBL" id="FOYZ01000015">
    <property type="protein sequence ID" value="SFS01427.1"/>
    <property type="molecule type" value="Genomic_DNA"/>
</dbReference>
<feature type="transmembrane region" description="Helical" evidence="1">
    <location>
        <begin position="197"/>
        <end position="221"/>
    </location>
</feature>
<evidence type="ECO:0000259" key="2">
    <source>
        <dbReference type="Pfam" id="PF14501"/>
    </source>
</evidence>
<feature type="domain" description="Sensor histidine kinase NatK-like C-terminal" evidence="2">
    <location>
        <begin position="338"/>
        <end position="439"/>
    </location>
</feature>
<proteinExistence type="predicted"/>
<accession>A0A1I6LDC9</accession>
<sequence>MIYFCYIASLIVYAIDPYISIKVLCQTFEKKSSNLRYYIGSGIGLYILVLIKQIVAFQNVPAIINMIFFPVLILYLICFCILLLKNKLWSKLFVIGLLFILSTVMDFLTVGSWLLFTNVPLEDMTNFGVINCLMTINARFLGLLIYKLIFIKYKDTGKNYIAIFKELLPVVLCNLILEIPVMALFNNMQLINYKISTLYGIMFGQIVIVLCVSIYMIMIHLKKQRNAMQMVLKMQQMEIELSSYQSIAETTRQVRQIRHDMKSHLFLTRSYIEKGELEMAIDYINNLYTIIQEADTTFCLDNLLLAAILSEKGKLAKTQSIRFDIRITVNNFQIEDRDLNCMLSNILDNAVEAQQFVPLEQRYIDLEMYHFSNRISISCENSMSKKPSFNTLGKLVSTKSEGFGEHGLGIDIIREIARKYHGFCTIDYTDTRFTIKVVYPIGEMRGDWNETDYTYC</sequence>
<dbReference type="AlphaFoldDB" id="A0A1I6LDC9"/>
<dbReference type="Pfam" id="PF14501">
    <property type="entry name" value="HATPase_c_5"/>
    <property type="match status" value="1"/>
</dbReference>
<dbReference type="SUPFAM" id="SSF55874">
    <property type="entry name" value="ATPase domain of HSP90 chaperone/DNA topoisomerase II/histidine kinase"/>
    <property type="match status" value="1"/>
</dbReference>
<dbReference type="CDD" id="cd16935">
    <property type="entry name" value="HATPase_AgrC-ComD-like"/>
    <property type="match status" value="1"/>
</dbReference>
<dbReference type="PANTHER" id="PTHR40448:SF1">
    <property type="entry name" value="TWO-COMPONENT SENSOR HISTIDINE KINASE"/>
    <property type="match status" value="1"/>
</dbReference>
<feature type="transmembrane region" description="Helical" evidence="1">
    <location>
        <begin position="37"/>
        <end position="56"/>
    </location>
</feature>
<dbReference type="Gene3D" id="3.30.565.10">
    <property type="entry name" value="Histidine kinase-like ATPase, C-terminal domain"/>
    <property type="match status" value="1"/>
</dbReference>
<reference evidence="3 4" key="1">
    <citation type="submission" date="2016-10" db="EMBL/GenBank/DDBJ databases">
        <authorList>
            <person name="de Groot N.N."/>
        </authorList>
    </citation>
    <scope>NUCLEOTIDE SEQUENCE [LARGE SCALE GENOMIC DNA]</scope>
    <source>
        <strain evidence="3 4">743A</strain>
    </source>
</reference>
<evidence type="ECO:0000313" key="3">
    <source>
        <dbReference type="EMBL" id="SFS01427.1"/>
    </source>
</evidence>